<dbReference type="InterPro" id="IPR002513">
    <property type="entry name" value="Tn3_Tnp_DDE_dom"/>
</dbReference>
<evidence type="ECO:0000313" key="3">
    <source>
        <dbReference type="EMBL" id="MBB6550731.1"/>
    </source>
</evidence>
<proteinExistence type="predicted"/>
<dbReference type="GO" id="GO:0004803">
    <property type="term" value="F:transposase activity"/>
    <property type="evidence" value="ECO:0007669"/>
    <property type="project" value="InterPro"/>
</dbReference>
<accession>A0A7X0NWM3</accession>
<protein>
    <recommendedName>
        <fullName evidence="2">Tn3 transposase DDE domain-containing protein</fullName>
    </recommendedName>
</protein>
<evidence type="ECO:0000259" key="2">
    <source>
        <dbReference type="Pfam" id="PF01526"/>
    </source>
</evidence>
<organism evidence="3 4">
    <name type="scientific">Nonomuraea rubra</name>
    <dbReference type="NCBI Taxonomy" id="46180"/>
    <lineage>
        <taxon>Bacteria</taxon>
        <taxon>Bacillati</taxon>
        <taxon>Actinomycetota</taxon>
        <taxon>Actinomycetes</taxon>
        <taxon>Streptosporangiales</taxon>
        <taxon>Streptosporangiaceae</taxon>
        <taxon>Nonomuraea</taxon>
    </lineage>
</organism>
<evidence type="ECO:0000256" key="1">
    <source>
        <dbReference type="SAM" id="MobiDB-lite"/>
    </source>
</evidence>
<dbReference type="Pfam" id="PF01526">
    <property type="entry name" value="DDE_Tnp_Tn3"/>
    <property type="match status" value="1"/>
</dbReference>
<sequence>MNRPDPRHLPPQAEQAAHRARVPAAANASGQTAGFRYPPAVRPAKAASASVSWDVIGRHYDQMIKCATALRLKTAEARQMLRRFTRGCPEHPTYQAIEELGRVVRTVFICEYLADEALRQDPDRRARCEVAQETDPDRSARPFRNCLDPT</sequence>
<comment type="caution">
    <text evidence="3">The sequence shown here is derived from an EMBL/GenBank/DDBJ whole genome shotgun (WGS) entry which is preliminary data.</text>
</comment>
<feature type="domain" description="Tn3 transposase DDE" evidence="2">
    <location>
        <begin position="46"/>
        <end position="121"/>
    </location>
</feature>
<feature type="region of interest" description="Disordered" evidence="1">
    <location>
        <begin position="1"/>
        <end position="32"/>
    </location>
</feature>
<dbReference type="EMBL" id="JACHMI010000001">
    <property type="protein sequence ID" value="MBB6550731.1"/>
    <property type="molecule type" value="Genomic_DNA"/>
</dbReference>
<name>A0A7X0NWM3_9ACTN</name>
<feature type="compositionally biased region" description="Basic and acidic residues" evidence="1">
    <location>
        <begin position="130"/>
        <end position="140"/>
    </location>
</feature>
<keyword evidence="4" id="KW-1185">Reference proteome</keyword>
<feature type="region of interest" description="Disordered" evidence="1">
    <location>
        <begin position="130"/>
        <end position="150"/>
    </location>
</feature>
<gene>
    <name evidence="3" type="ORF">HD593_005526</name>
</gene>
<reference evidence="3 4" key="1">
    <citation type="submission" date="2020-08" db="EMBL/GenBank/DDBJ databases">
        <title>Sequencing the genomes of 1000 actinobacteria strains.</title>
        <authorList>
            <person name="Klenk H.-P."/>
        </authorList>
    </citation>
    <scope>NUCLEOTIDE SEQUENCE [LARGE SCALE GENOMIC DNA]</scope>
    <source>
        <strain evidence="3 4">DSM 43768</strain>
    </source>
</reference>
<evidence type="ECO:0000313" key="4">
    <source>
        <dbReference type="Proteomes" id="UP000565579"/>
    </source>
</evidence>
<dbReference type="RefSeq" id="WP_185104954.1">
    <property type="nucleotide sequence ID" value="NZ_BAAAXY010000003.1"/>
</dbReference>
<dbReference type="AlphaFoldDB" id="A0A7X0NWM3"/>
<dbReference type="GO" id="GO:0006313">
    <property type="term" value="P:DNA transposition"/>
    <property type="evidence" value="ECO:0007669"/>
    <property type="project" value="InterPro"/>
</dbReference>
<dbReference type="Proteomes" id="UP000565579">
    <property type="component" value="Unassembled WGS sequence"/>
</dbReference>